<keyword evidence="1" id="KW-0812">Transmembrane</keyword>
<gene>
    <name evidence="2" type="ORF">DVR09_09330</name>
</gene>
<dbReference type="RefSeq" id="WP_115416683.1">
    <property type="nucleotide sequence ID" value="NZ_CP031357.1"/>
</dbReference>
<dbReference type="KEGG" id="err:DVR09_09330"/>
<proteinExistence type="predicted"/>
<evidence type="ECO:0000256" key="1">
    <source>
        <dbReference type="SAM" id="Phobius"/>
    </source>
</evidence>
<reference evidence="3" key="1">
    <citation type="submission" date="2018-07" db="EMBL/GenBank/DDBJ databases">
        <title>Genome sequence of Erythrobacter strain YH-07, an antagonistic bacterium isolated from Yellow Sea.</title>
        <authorList>
            <person name="Tang T."/>
            <person name="Liu Q."/>
            <person name="Sun X."/>
        </authorList>
    </citation>
    <scope>NUCLEOTIDE SEQUENCE [LARGE SCALE GENOMIC DNA]</scope>
    <source>
        <strain evidence="3">YH-07</strain>
    </source>
</reference>
<feature type="transmembrane region" description="Helical" evidence="1">
    <location>
        <begin position="105"/>
        <end position="126"/>
    </location>
</feature>
<dbReference type="AlphaFoldDB" id="A0A345YF00"/>
<dbReference type="Proteomes" id="UP000254508">
    <property type="component" value="Chromosome"/>
</dbReference>
<keyword evidence="3" id="KW-1185">Reference proteome</keyword>
<sequence length="253" mass="27296">MEEKPRPLIVPAKWGLPYAEDEVEPAIQREQSYIVAFAVLTMIAWQTEIGTLALMPFTLLATWFHEMAHGLTAAALGADFDRLVIYANGSGFAEYSGRLGGVGQAIVAAMGLLGPTIAGCLMIIAARSRRATRWGLLVLGLVLAISTVIWVRSIAGWIVLPLFAVAAFAIAVRGNERWQRIAVEFLGVQGAVSVYQDIGYLFSPGGVVGGQFVLSDTGRIAQALLLPYWFWGGAITIAIVAMVWKSLQIAGRY</sequence>
<organism evidence="2 3">
    <name type="scientific">Erythrobacter aureus</name>
    <dbReference type="NCBI Taxonomy" id="2182384"/>
    <lineage>
        <taxon>Bacteria</taxon>
        <taxon>Pseudomonadati</taxon>
        <taxon>Pseudomonadota</taxon>
        <taxon>Alphaproteobacteria</taxon>
        <taxon>Sphingomonadales</taxon>
        <taxon>Erythrobacteraceae</taxon>
        <taxon>Erythrobacter/Porphyrobacter group</taxon>
        <taxon>Erythrobacter</taxon>
    </lineage>
</organism>
<dbReference type="Pfam" id="PF13398">
    <property type="entry name" value="Peptidase_M50B"/>
    <property type="match status" value="1"/>
</dbReference>
<protein>
    <submittedName>
        <fullName evidence="2">M50 family peptidase</fullName>
    </submittedName>
</protein>
<feature type="transmembrane region" description="Helical" evidence="1">
    <location>
        <begin position="133"/>
        <end position="151"/>
    </location>
</feature>
<keyword evidence="1" id="KW-1133">Transmembrane helix</keyword>
<dbReference type="PANTHER" id="PTHR33979">
    <property type="entry name" value="OS02G0221600 PROTEIN"/>
    <property type="match status" value="1"/>
</dbReference>
<accession>A0A345YF00</accession>
<dbReference type="InterPro" id="IPR049500">
    <property type="entry name" value="Peptidase_M50B-like"/>
</dbReference>
<evidence type="ECO:0000313" key="2">
    <source>
        <dbReference type="EMBL" id="AXK42502.1"/>
    </source>
</evidence>
<dbReference type="OrthoDB" id="7425566at2"/>
<keyword evidence="1" id="KW-0472">Membrane</keyword>
<dbReference type="PANTHER" id="PTHR33979:SF2">
    <property type="entry name" value="PEPTIDASE M50B-LIKE-DOMAIN-CONTAINING PROTEIN"/>
    <property type="match status" value="1"/>
</dbReference>
<feature type="transmembrane region" description="Helical" evidence="1">
    <location>
        <begin position="223"/>
        <end position="244"/>
    </location>
</feature>
<feature type="transmembrane region" description="Helical" evidence="1">
    <location>
        <begin position="157"/>
        <end position="174"/>
    </location>
</feature>
<name>A0A345YF00_9SPHN</name>
<dbReference type="EMBL" id="CP031357">
    <property type="protein sequence ID" value="AXK42502.1"/>
    <property type="molecule type" value="Genomic_DNA"/>
</dbReference>
<feature type="transmembrane region" description="Helical" evidence="1">
    <location>
        <begin position="33"/>
        <end position="57"/>
    </location>
</feature>
<evidence type="ECO:0000313" key="3">
    <source>
        <dbReference type="Proteomes" id="UP000254508"/>
    </source>
</evidence>
<feature type="transmembrane region" description="Helical" evidence="1">
    <location>
        <begin position="181"/>
        <end position="203"/>
    </location>
</feature>